<keyword evidence="2 3" id="KW-0040">ANK repeat</keyword>
<accession>A0A139A0H5</accession>
<dbReference type="Gene3D" id="1.25.40.20">
    <property type="entry name" value="Ankyrin repeat-containing domain"/>
    <property type="match status" value="1"/>
</dbReference>
<keyword evidence="5" id="KW-1185">Reference proteome</keyword>
<evidence type="ECO:0000256" key="1">
    <source>
        <dbReference type="ARBA" id="ARBA00022737"/>
    </source>
</evidence>
<dbReference type="OMA" id="NDCIRCA"/>
<dbReference type="Pfam" id="PF12796">
    <property type="entry name" value="Ank_2"/>
    <property type="match status" value="1"/>
</dbReference>
<sequence length="330" mass="35562">LTVAARNGCLNAVRFLLEKGADLHYNNHEAIRLAASYVAGAQFTPESFDGALHQATLYGNDKFVRFCAERGADVNFFDGGCLILGAEDGNLDVVEALMDFEADVSAQGCKAVFDTSRCDHRHILKLMKDRGVLCQNANMNATAGRRKSQALVKAADHGRLDAVRYLLEKGANLHYNRNEAIRCAALSGHKDVVEVLLGKGADGGQRSALNGILLDTAAQRGNVELVEFLVDSVAAAQLRQEDLDGALYKAAIIGHAKVVRFLADPGADVNYVGGESLVWGAEDGNLEVVEALLDCGADFSVQGYKAVFDAFRCGHKHILKLMRDRGVDVD</sequence>
<dbReference type="Proteomes" id="UP000070544">
    <property type="component" value="Unassembled WGS sequence"/>
</dbReference>
<gene>
    <name evidence="4" type="ORF">M427DRAFT_81768</name>
</gene>
<dbReference type="PROSITE" id="PS50088">
    <property type="entry name" value="ANK_REPEAT"/>
    <property type="match status" value="3"/>
</dbReference>
<dbReference type="PROSITE" id="PS50297">
    <property type="entry name" value="ANK_REP_REGION"/>
    <property type="match status" value="1"/>
</dbReference>
<name>A0A139A0H5_GONPJ</name>
<proteinExistence type="predicted"/>
<feature type="non-terminal residue" evidence="4">
    <location>
        <position position="1"/>
    </location>
</feature>
<keyword evidence="1" id="KW-0677">Repeat</keyword>
<feature type="repeat" description="ANK" evidence="3">
    <location>
        <begin position="242"/>
        <end position="274"/>
    </location>
</feature>
<evidence type="ECO:0000256" key="2">
    <source>
        <dbReference type="ARBA" id="ARBA00023043"/>
    </source>
</evidence>
<feature type="non-terminal residue" evidence="4">
    <location>
        <position position="330"/>
    </location>
</feature>
<dbReference type="PANTHER" id="PTHR24171:SF8">
    <property type="entry name" value="BRCA1-ASSOCIATED RING DOMAIN PROTEIN 1"/>
    <property type="match status" value="1"/>
</dbReference>
<dbReference type="InterPro" id="IPR002110">
    <property type="entry name" value="Ankyrin_rpt"/>
</dbReference>
<dbReference type="SMART" id="SM00248">
    <property type="entry name" value="ANK"/>
    <property type="match status" value="10"/>
</dbReference>
<dbReference type="SUPFAM" id="SSF48403">
    <property type="entry name" value="Ankyrin repeat"/>
    <property type="match status" value="1"/>
</dbReference>
<evidence type="ECO:0000313" key="4">
    <source>
        <dbReference type="EMBL" id="KXS10261.1"/>
    </source>
</evidence>
<feature type="repeat" description="ANK" evidence="3">
    <location>
        <begin position="146"/>
        <end position="178"/>
    </location>
</feature>
<dbReference type="EMBL" id="KQ965831">
    <property type="protein sequence ID" value="KXS10261.1"/>
    <property type="molecule type" value="Genomic_DNA"/>
</dbReference>
<dbReference type="PANTHER" id="PTHR24171">
    <property type="entry name" value="ANKYRIN REPEAT DOMAIN-CONTAINING PROTEIN 39-RELATED"/>
    <property type="match status" value="1"/>
</dbReference>
<dbReference type="AlphaFoldDB" id="A0A139A0H5"/>
<organism evidence="4 5">
    <name type="scientific">Gonapodya prolifera (strain JEL478)</name>
    <name type="common">Monoblepharis prolifera</name>
    <dbReference type="NCBI Taxonomy" id="1344416"/>
    <lineage>
        <taxon>Eukaryota</taxon>
        <taxon>Fungi</taxon>
        <taxon>Fungi incertae sedis</taxon>
        <taxon>Chytridiomycota</taxon>
        <taxon>Chytridiomycota incertae sedis</taxon>
        <taxon>Monoblepharidomycetes</taxon>
        <taxon>Monoblepharidales</taxon>
        <taxon>Gonapodyaceae</taxon>
        <taxon>Gonapodya</taxon>
    </lineage>
</organism>
<dbReference type="Pfam" id="PF00023">
    <property type="entry name" value="Ank"/>
    <property type="match status" value="1"/>
</dbReference>
<evidence type="ECO:0000256" key="3">
    <source>
        <dbReference type="PROSITE-ProRule" id="PRU00023"/>
    </source>
</evidence>
<dbReference type="OrthoDB" id="76098at2759"/>
<evidence type="ECO:0000313" key="5">
    <source>
        <dbReference type="Proteomes" id="UP000070544"/>
    </source>
</evidence>
<dbReference type="GO" id="GO:0085020">
    <property type="term" value="P:protein K6-linked ubiquitination"/>
    <property type="evidence" value="ECO:0007669"/>
    <property type="project" value="TreeGrafter"/>
</dbReference>
<dbReference type="GO" id="GO:0004842">
    <property type="term" value="F:ubiquitin-protein transferase activity"/>
    <property type="evidence" value="ECO:0007669"/>
    <property type="project" value="TreeGrafter"/>
</dbReference>
<feature type="repeat" description="ANK" evidence="3">
    <location>
        <begin position="1"/>
        <end position="28"/>
    </location>
</feature>
<dbReference type="InterPro" id="IPR036770">
    <property type="entry name" value="Ankyrin_rpt-contain_sf"/>
</dbReference>
<protein>
    <submittedName>
        <fullName evidence="4">Ankyrin</fullName>
    </submittedName>
</protein>
<dbReference type="STRING" id="1344416.A0A139A0H5"/>
<reference evidence="4 5" key="1">
    <citation type="journal article" date="2015" name="Genome Biol. Evol.">
        <title>Phylogenomic analyses indicate that early fungi evolved digesting cell walls of algal ancestors of land plants.</title>
        <authorList>
            <person name="Chang Y."/>
            <person name="Wang S."/>
            <person name="Sekimoto S."/>
            <person name="Aerts A.L."/>
            <person name="Choi C."/>
            <person name="Clum A."/>
            <person name="LaButti K.M."/>
            <person name="Lindquist E.A."/>
            <person name="Yee Ngan C."/>
            <person name="Ohm R.A."/>
            <person name="Salamov A.A."/>
            <person name="Grigoriev I.V."/>
            <person name="Spatafora J.W."/>
            <person name="Berbee M.L."/>
        </authorList>
    </citation>
    <scope>NUCLEOTIDE SEQUENCE [LARGE SCALE GENOMIC DNA]</scope>
    <source>
        <strain evidence="4 5">JEL478</strain>
    </source>
</reference>